<feature type="non-terminal residue" evidence="2">
    <location>
        <position position="1"/>
    </location>
</feature>
<evidence type="ECO:0000313" key="2">
    <source>
        <dbReference type="EMBL" id="CAL4163979.1"/>
    </source>
</evidence>
<evidence type="ECO:0000313" key="3">
    <source>
        <dbReference type="Proteomes" id="UP001497623"/>
    </source>
</evidence>
<keyword evidence="1" id="KW-0812">Transmembrane</keyword>
<accession>A0AAV2S890</accession>
<name>A0AAV2S890_MEGNR</name>
<keyword evidence="1" id="KW-0472">Membrane</keyword>
<feature type="transmembrane region" description="Helical" evidence="1">
    <location>
        <begin position="45"/>
        <end position="69"/>
    </location>
</feature>
<sequence length="122" mass="14077">TMYILSNHYISSYFTNINHHNLSLSTLQLRSVLYNFLANSGTPSWVTLFFLLPAGLTAIVWIVLLTMVFRKDIFASLRSRCRASTRQLISSTSRDDDLDTLTLHTHKAFEYDLQPEMDSDDR</sequence>
<evidence type="ECO:0000256" key="1">
    <source>
        <dbReference type="SAM" id="Phobius"/>
    </source>
</evidence>
<keyword evidence="1" id="KW-1133">Transmembrane helix</keyword>
<dbReference type="EMBL" id="CAXKWB010046599">
    <property type="protein sequence ID" value="CAL4163979.1"/>
    <property type="molecule type" value="Genomic_DNA"/>
</dbReference>
<reference evidence="2 3" key="1">
    <citation type="submission" date="2024-05" db="EMBL/GenBank/DDBJ databases">
        <authorList>
            <person name="Wallberg A."/>
        </authorList>
    </citation>
    <scope>NUCLEOTIDE SEQUENCE [LARGE SCALE GENOMIC DNA]</scope>
</reference>
<organism evidence="2 3">
    <name type="scientific">Meganyctiphanes norvegica</name>
    <name type="common">Northern krill</name>
    <name type="synonym">Thysanopoda norvegica</name>
    <dbReference type="NCBI Taxonomy" id="48144"/>
    <lineage>
        <taxon>Eukaryota</taxon>
        <taxon>Metazoa</taxon>
        <taxon>Ecdysozoa</taxon>
        <taxon>Arthropoda</taxon>
        <taxon>Crustacea</taxon>
        <taxon>Multicrustacea</taxon>
        <taxon>Malacostraca</taxon>
        <taxon>Eumalacostraca</taxon>
        <taxon>Eucarida</taxon>
        <taxon>Euphausiacea</taxon>
        <taxon>Euphausiidae</taxon>
        <taxon>Meganyctiphanes</taxon>
    </lineage>
</organism>
<dbReference type="Proteomes" id="UP001497623">
    <property type="component" value="Unassembled WGS sequence"/>
</dbReference>
<comment type="caution">
    <text evidence="2">The sequence shown here is derived from an EMBL/GenBank/DDBJ whole genome shotgun (WGS) entry which is preliminary data.</text>
</comment>
<proteinExistence type="predicted"/>
<gene>
    <name evidence="2" type="ORF">MNOR_LOCUS33073</name>
</gene>
<dbReference type="AlphaFoldDB" id="A0AAV2S890"/>
<keyword evidence="3" id="KW-1185">Reference proteome</keyword>
<protein>
    <submittedName>
        <fullName evidence="2">Uncharacterized protein</fullName>
    </submittedName>
</protein>